<reference evidence="3" key="1">
    <citation type="submission" date="2020-04" db="EMBL/GenBank/DDBJ databases">
        <authorList>
            <person name="Chiriac C."/>
            <person name="Salcher M."/>
            <person name="Ghai R."/>
            <person name="Kavagutti S V."/>
        </authorList>
    </citation>
    <scope>NUCLEOTIDE SEQUENCE</scope>
</reference>
<protein>
    <submittedName>
        <fullName evidence="3">Acs Acyl-coenzyme A synthetases/AMP-(Fatty) acid ligases</fullName>
    </submittedName>
</protein>
<feature type="domain" description="AMP-dependent synthetase/ligase" evidence="2">
    <location>
        <begin position="12"/>
        <end position="315"/>
    </location>
</feature>
<dbReference type="InterPro" id="IPR000873">
    <property type="entry name" value="AMP-dep_synth/lig_dom"/>
</dbReference>
<dbReference type="InterPro" id="IPR045851">
    <property type="entry name" value="AMP-bd_C_sf"/>
</dbReference>
<name>A0A6J5L563_9CAUD</name>
<evidence type="ECO:0000313" key="3">
    <source>
        <dbReference type="EMBL" id="CAB4128503.1"/>
    </source>
</evidence>
<organism evidence="3">
    <name type="scientific">uncultured Caudovirales phage</name>
    <dbReference type="NCBI Taxonomy" id="2100421"/>
    <lineage>
        <taxon>Viruses</taxon>
        <taxon>Duplodnaviria</taxon>
        <taxon>Heunggongvirae</taxon>
        <taxon>Uroviricota</taxon>
        <taxon>Caudoviricetes</taxon>
        <taxon>Peduoviridae</taxon>
        <taxon>Maltschvirus</taxon>
        <taxon>Maltschvirus maltsch</taxon>
    </lineage>
</organism>
<gene>
    <name evidence="3" type="ORF">UFOVP112_34</name>
</gene>
<dbReference type="Pfam" id="PF00501">
    <property type="entry name" value="AMP-binding"/>
    <property type="match status" value="1"/>
</dbReference>
<evidence type="ECO:0000259" key="2">
    <source>
        <dbReference type="Pfam" id="PF00501"/>
    </source>
</evidence>
<dbReference type="PANTHER" id="PTHR43352">
    <property type="entry name" value="ACETYL-COA SYNTHETASE"/>
    <property type="match status" value="1"/>
</dbReference>
<dbReference type="EMBL" id="LR796233">
    <property type="protein sequence ID" value="CAB4128503.1"/>
    <property type="molecule type" value="Genomic_DNA"/>
</dbReference>
<evidence type="ECO:0000256" key="1">
    <source>
        <dbReference type="ARBA" id="ARBA00022598"/>
    </source>
</evidence>
<accession>A0A6J5L563</accession>
<proteinExistence type="predicted"/>
<dbReference type="PANTHER" id="PTHR43352:SF1">
    <property type="entry name" value="ANTHRANILATE--COA LIGASE"/>
    <property type="match status" value="1"/>
</dbReference>
<dbReference type="GO" id="GO:0016878">
    <property type="term" value="F:acid-thiol ligase activity"/>
    <property type="evidence" value="ECO:0007669"/>
    <property type="project" value="TreeGrafter"/>
</dbReference>
<sequence length="465" mass="52295">MSLINFAHTVLEQSHAHPDKIAYRDGYVDLKYGDIPKRVRQIAHGLTISGLRRGDHVIIQMEDCVDWPCTFLACLYANIIPLPLSGNLGPDLFAKIAEFIECKLIITRDIVQNFYNLTDHVEPVMVHPDSAAWMNVSSGSTGMPKVAVHRHQTLFEILKLSPRLSFGMTHNSTILSVAKMSWNFGLHNSVTYTMGLGATAILIPDAPAAPVVFEYLNRYRPEIVISSPSIIRRLLLPAVSKYTLPDSIEHFNSSGEHLPDIMYDQFLERFGIQLHSCIGMMETCTNYAANSDFAHDRGTVGQALPGCEIKLVDDEIYVSSPANACYYYKNYEKTKQTFIGEWVRTGDRGYYNERGNLVFGGRVDDVFKVNDLIVNPVEIESEILKDSTVDQVAIAKVVNSRGTNEVHAFIVPQDNFDIVKFKETIKEKLFPHQIPQQIHIVEKLAETATNKKHRRGMVNSVTTLP</sequence>
<dbReference type="Gene3D" id="3.30.300.30">
    <property type="match status" value="1"/>
</dbReference>
<dbReference type="InterPro" id="IPR042099">
    <property type="entry name" value="ANL_N_sf"/>
</dbReference>
<dbReference type="GO" id="GO:0044550">
    <property type="term" value="P:secondary metabolite biosynthetic process"/>
    <property type="evidence" value="ECO:0007669"/>
    <property type="project" value="TreeGrafter"/>
</dbReference>
<dbReference type="Gene3D" id="3.40.50.12780">
    <property type="entry name" value="N-terminal domain of ligase-like"/>
    <property type="match status" value="1"/>
</dbReference>
<dbReference type="SUPFAM" id="SSF56801">
    <property type="entry name" value="Acetyl-CoA synthetase-like"/>
    <property type="match status" value="1"/>
</dbReference>
<keyword evidence="1 3" id="KW-0436">Ligase</keyword>